<keyword evidence="4" id="KW-1185">Reference proteome</keyword>
<accession>A0ABN6TJ59</accession>
<dbReference type="RefSeq" id="WP_281910627.1">
    <property type="nucleotide sequence ID" value="NZ_AP026966.1"/>
</dbReference>
<dbReference type="Proteomes" id="UP001163336">
    <property type="component" value="Chromosome"/>
</dbReference>
<evidence type="ECO:0000259" key="1">
    <source>
        <dbReference type="Pfam" id="PF00534"/>
    </source>
</evidence>
<dbReference type="PANTHER" id="PTHR45947">
    <property type="entry name" value="SULFOQUINOVOSYL TRANSFERASE SQD2"/>
    <property type="match status" value="1"/>
</dbReference>
<dbReference type="PANTHER" id="PTHR45947:SF3">
    <property type="entry name" value="SULFOQUINOVOSYL TRANSFERASE SQD2"/>
    <property type="match status" value="1"/>
</dbReference>
<dbReference type="InterPro" id="IPR028098">
    <property type="entry name" value="Glyco_trans_4-like_N"/>
</dbReference>
<gene>
    <name evidence="3" type="primary">wbpZ</name>
    <name evidence="3" type="ORF">MasN3_46390</name>
</gene>
<dbReference type="InterPro" id="IPR001296">
    <property type="entry name" value="Glyco_trans_1"/>
</dbReference>
<dbReference type="InterPro" id="IPR050194">
    <property type="entry name" value="Glycosyltransferase_grp1"/>
</dbReference>
<evidence type="ECO:0000313" key="4">
    <source>
        <dbReference type="Proteomes" id="UP001163336"/>
    </source>
</evidence>
<name>A0ABN6TJ59_9BURK</name>
<feature type="domain" description="Glycosyltransferase subfamily 4-like N-terminal" evidence="2">
    <location>
        <begin position="15"/>
        <end position="172"/>
    </location>
</feature>
<protein>
    <submittedName>
        <fullName evidence="3">Glycosyltransferase WbpZ</fullName>
    </submittedName>
</protein>
<dbReference type="SUPFAM" id="SSF53756">
    <property type="entry name" value="UDP-Glycosyltransferase/glycogen phosphorylase"/>
    <property type="match status" value="1"/>
</dbReference>
<proteinExistence type="predicted"/>
<dbReference type="EMBL" id="AP026966">
    <property type="protein sequence ID" value="BDT61145.1"/>
    <property type="molecule type" value="Genomic_DNA"/>
</dbReference>
<reference evidence="3" key="1">
    <citation type="submission" date="2022-11" db="EMBL/GenBank/DDBJ databases">
        <title>Isolation and characterization of PLA-degrading bacterium Massilia sp. from Antarctic soil.</title>
        <authorList>
            <person name="Sato K."/>
            <person name="Gomez-Fuentes C."/>
            <person name="Ahmad S.A."/>
            <person name="Zulkharnain A."/>
        </authorList>
    </citation>
    <scope>NUCLEOTIDE SEQUENCE</scope>
    <source>
        <strain evidence="3">N-3</strain>
    </source>
</reference>
<evidence type="ECO:0000313" key="3">
    <source>
        <dbReference type="EMBL" id="BDT61145.1"/>
    </source>
</evidence>
<dbReference type="Gene3D" id="3.40.50.2000">
    <property type="entry name" value="Glycogen Phosphorylase B"/>
    <property type="match status" value="2"/>
</dbReference>
<evidence type="ECO:0000259" key="2">
    <source>
        <dbReference type="Pfam" id="PF13439"/>
    </source>
</evidence>
<dbReference type="Pfam" id="PF13439">
    <property type="entry name" value="Glyco_transf_4"/>
    <property type="match status" value="1"/>
</dbReference>
<dbReference type="Pfam" id="PF00534">
    <property type="entry name" value="Glycos_transf_1"/>
    <property type="match status" value="1"/>
</dbReference>
<dbReference type="CDD" id="cd03795">
    <property type="entry name" value="GT4_WfcD-like"/>
    <property type="match status" value="1"/>
</dbReference>
<organism evidence="3 4">
    <name type="scientific">Massilia varians</name>
    <dbReference type="NCBI Taxonomy" id="457921"/>
    <lineage>
        <taxon>Bacteria</taxon>
        <taxon>Pseudomonadati</taxon>
        <taxon>Pseudomonadota</taxon>
        <taxon>Betaproteobacteria</taxon>
        <taxon>Burkholderiales</taxon>
        <taxon>Oxalobacteraceae</taxon>
        <taxon>Telluria group</taxon>
        <taxon>Massilia</taxon>
    </lineage>
</organism>
<feature type="domain" description="Glycosyl transferase family 1" evidence="1">
    <location>
        <begin position="189"/>
        <end position="345"/>
    </location>
</feature>
<sequence length="389" mass="43437">MRVLHFYKTYFPDSVGGIEQVIRQLCVGTSRLGVTNTVLSLSRQKNLAPIQFDGHVVHRVPQNFEIASNACSLQAIGALSRMAREADVVHYHFPWPFMDLAHFMARVNKPTVVSYHADIVRQKHWLRLYQPLKHRFFDSVDTVVAASPNYLASSNVLQRYRDKTRVITYGLDKSTYPQVDPCRLAHWRAKVGPKFFLFVGVLRYYKGLHVLLEAAQGLDYPIVIVGSGPEEQALREQAARLGLRHVMFTGGVDDADKAALLGLCYAMAFPSHLRAESFGISLLEAAMYGKPMISCEIGSGTTYINQHGETGLVVPPSDAAALRRALQALWNDAEMARRMGVRAEQRYHELFTSEQMAANYTDLYKELVARKATANARGSVGLAGVPPTR</sequence>